<organism evidence="1 2">
    <name type="scientific">Cellulomonas dongxiuzhuiae</name>
    <dbReference type="NCBI Taxonomy" id="2819979"/>
    <lineage>
        <taxon>Bacteria</taxon>
        <taxon>Bacillati</taxon>
        <taxon>Actinomycetota</taxon>
        <taxon>Actinomycetes</taxon>
        <taxon>Micrococcales</taxon>
        <taxon>Cellulomonadaceae</taxon>
        <taxon>Cellulomonas</taxon>
    </lineage>
</organism>
<keyword evidence="2" id="KW-1185">Reference proteome</keyword>
<gene>
    <name evidence="1" type="ORF">KKR89_16535</name>
</gene>
<protein>
    <submittedName>
        <fullName evidence="1">Alpha-mannosidase</fullName>
    </submittedName>
</protein>
<name>A0ABX8GJL0_9CELL</name>
<dbReference type="Proteomes" id="UP000679335">
    <property type="component" value="Chromosome"/>
</dbReference>
<evidence type="ECO:0000313" key="1">
    <source>
        <dbReference type="EMBL" id="QWC15841.1"/>
    </source>
</evidence>
<dbReference type="EMBL" id="CP076023">
    <property type="protein sequence ID" value="QWC15841.1"/>
    <property type="molecule type" value="Genomic_DNA"/>
</dbReference>
<sequence length="89" mass="8621">MVDLRVDDGAVASFAAAVGVHAGVAGAECTAAGDALGSGIVQDALGNVSLVLTVLDQALADGAGALAHDARSTDQIWGSTDTGIAMRAV</sequence>
<evidence type="ECO:0000313" key="2">
    <source>
        <dbReference type="Proteomes" id="UP000679335"/>
    </source>
</evidence>
<proteinExistence type="predicted"/>
<reference evidence="1 2" key="1">
    <citation type="submission" date="2021-05" db="EMBL/GenBank/DDBJ databases">
        <title>Novel species in genus Cellulomonas.</title>
        <authorList>
            <person name="Zhang G."/>
        </authorList>
    </citation>
    <scope>NUCLEOTIDE SEQUENCE [LARGE SCALE GENOMIC DNA]</scope>
    <source>
        <strain evidence="2">zg-ZUI157</strain>
    </source>
</reference>
<accession>A0ABX8GJL0</accession>